<feature type="domain" description="Beta-mannosidase-like galactose-binding" evidence="3">
    <location>
        <begin position="861"/>
        <end position="937"/>
    </location>
</feature>
<dbReference type="InterPro" id="IPR054593">
    <property type="entry name" value="Beta-mannosidase-like_N2"/>
</dbReference>
<dbReference type="EMBL" id="CP046401">
    <property type="protein sequence ID" value="QGY42611.1"/>
    <property type="molecule type" value="Genomic_DNA"/>
</dbReference>
<dbReference type="Pfam" id="PF17132">
    <property type="entry name" value="Glyco_hydro_106"/>
    <property type="match status" value="1"/>
</dbReference>
<dbReference type="Gene3D" id="2.60.120.260">
    <property type="entry name" value="Galactose-binding domain-like"/>
    <property type="match status" value="1"/>
</dbReference>
<dbReference type="Proteomes" id="UP000428260">
    <property type="component" value="Chromosome"/>
</dbReference>
<evidence type="ECO:0000313" key="4">
    <source>
        <dbReference type="EMBL" id="QGY42611.1"/>
    </source>
</evidence>
<dbReference type="AlphaFoldDB" id="A0A6I6JJZ2"/>
<dbReference type="PANTHER" id="PTHR43817:SF1">
    <property type="entry name" value="HYDROLASE, FAMILY 43, PUTATIVE (AFU_ORTHOLOGUE AFUA_3G01660)-RELATED"/>
    <property type="match status" value="1"/>
</dbReference>
<dbReference type="InterPro" id="IPR008979">
    <property type="entry name" value="Galactose-bd-like_sf"/>
</dbReference>
<evidence type="ECO:0000313" key="5">
    <source>
        <dbReference type="Proteomes" id="UP000428260"/>
    </source>
</evidence>
<dbReference type="SUPFAM" id="SSF49785">
    <property type="entry name" value="Galactose-binding domain-like"/>
    <property type="match status" value="1"/>
</dbReference>
<evidence type="ECO:0000259" key="3">
    <source>
        <dbReference type="Pfam" id="PF22666"/>
    </source>
</evidence>
<evidence type="ECO:0000256" key="1">
    <source>
        <dbReference type="ARBA" id="ARBA00022729"/>
    </source>
</evidence>
<dbReference type="KEGG" id="mcos:GM418_02765"/>
<dbReference type="GO" id="GO:0004553">
    <property type="term" value="F:hydrolase activity, hydrolyzing O-glycosyl compounds"/>
    <property type="evidence" value="ECO:0007669"/>
    <property type="project" value="UniProtKB-ARBA"/>
</dbReference>
<name>A0A6I6JJZ2_9BACT</name>
<sequence>MKIYFVTIIVLFIGFAGVPANGQNSDDYQNIKNSFLNPPQSARPKVYWWCLNGNIDTVRAKQELHAMKDAGIAGFDFFEIGVPPSDTMIPGGPAFMSDQSLQLIKFAVDEAGKLGLTVGLNLASSWNAGGNWVKPEHGGKSLYSSKISIKGNAQAQKIKLPFPEISFPKESLIGGNGETLIPFSKNGRPEYYEEIAVLAIPSAIEEGKLDTANIIDLTRFFNPETDELNWKAPAGDWEICRYVCSNSGQQVVRPSPFSAGLTIDHFDSTAVETHLMYIINRLLPVLGDFRKTALKSFYLASYEARGFVWTSTLPEEFKKVNGYDIRKFIPSLFEPERFKNETAEKIQTDFKKTLSELMINNLYKKSKEVCNRYGLKINSEAGGPGYPLYNGPAEPLKAQGSIDIPRGEFWVNHSRFYKDGNDSIDILRVVKEAAAASHIYEKGIVEEEAFTSFMHWQEGPFDMKPFGDRAFCEGMNRVVFHGFSHNISNSGFPGYVYHAGTHFNDKRVWWPKAKPFIDYVSRVSAVFQETNFKADVLWYYGDKVPNSATPKNTHFKVGPGYDYEVINTEILLDKLSVKNGKLILSNGAEFSLLVLEDEGNINSKVLKKLEELVKQGAVIIGEKPEKVDDVVAKTARKKLLNNLWSNASGLSENKLPSKGKIYSGISPLKMLQTLNVQPDIDYSENNSGAIDFIHFSKNDLDFYFIRNTQNEWLSRNIKFRQQNKSPEIWNPVSGEIFPASIFNRSEEYVNLPLTLPPYGACFVVFKKSSLPPKFTAISGTTPPLFEYTSEGINFLQEGTFSLEGSVQSLSVQNKIETNTIDGPWNVEFAKDWGAPEKTTFPKLISWTESPIEGIKYYSGTATYKKTFEHEAKTKKGNESIYLYLGEISKVADVWLNGIHLGISWAKPYRFEVTNIIKQGENTITIEVANVWSNRLTGDAITGQKFTNTSIRTTIVPAKTMESGDQKRYPWAEVPLIKSGLLGPVTIQTFHPVTIN</sequence>
<dbReference type="Pfam" id="PF22666">
    <property type="entry name" value="Glyco_hydro_2_N2"/>
    <property type="match status" value="1"/>
</dbReference>
<dbReference type="RefSeq" id="WP_158862920.1">
    <property type="nucleotide sequence ID" value="NZ_CP046401.1"/>
</dbReference>
<gene>
    <name evidence="4" type="ORF">GM418_02765</name>
</gene>
<organism evidence="4 5">
    <name type="scientific">Maribellus comscasis</name>
    <dbReference type="NCBI Taxonomy" id="2681766"/>
    <lineage>
        <taxon>Bacteria</taxon>
        <taxon>Pseudomonadati</taxon>
        <taxon>Bacteroidota</taxon>
        <taxon>Bacteroidia</taxon>
        <taxon>Marinilabiliales</taxon>
        <taxon>Prolixibacteraceae</taxon>
        <taxon>Maribellus</taxon>
    </lineage>
</organism>
<proteinExistence type="predicted"/>
<accession>A0A6I6JJZ2</accession>
<protein>
    <recommendedName>
        <fullName evidence="3">Beta-mannosidase-like galactose-binding domain-containing protein</fullName>
    </recommendedName>
</protein>
<dbReference type="NCBIfam" id="NF045579">
    <property type="entry name" value="rhamnoside_JR"/>
    <property type="match status" value="1"/>
</dbReference>
<reference evidence="4 5" key="1">
    <citation type="submission" date="2019-11" db="EMBL/GenBank/DDBJ databases">
        <authorList>
            <person name="Zheng R.K."/>
            <person name="Sun C.M."/>
        </authorList>
    </citation>
    <scope>NUCLEOTIDE SEQUENCE [LARGE SCALE GENOMIC DNA]</scope>
    <source>
        <strain evidence="4 5">WC007</strain>
    </source>
</reference>
<dbReference type="PANTHER" id="PTHR43817">
    <property type="entry name" value="GLYCOSYL HYDROLASE"/>
    <property type="match status" value="1"/>
</dbReference>
<evidence type="ECO:0000256" key="2">
    <source>
        <dbReference type="ARBA" id="ARBA00022801"/>
    </source>
</evidence>
<keyword evidence="5" id="KW-1185">Reference proteome</keyword>
<keyword evidence="2" id="KW-0378">Hydrolase</keyword>
<keyword evidence="1" id="KW-0732">Signal</keyword>